<dbReference type="EMBL" id="JACHJL010000003">
    <property type="protein sequence ID" value="MBB5934537.1"/>
    <property type="molecule type" value="Genomic_DNA"/>
</dbReference>
<dbReference type="Proteomes" id="UP000588098">
    <property type="component" value="Unassembled WGS sequence"/>
</dbReference>
<evidence type="ECO:0000313" key="2">
    <source>
        <dbReference type="Proteomes" id="UP000588098"/>
    </source>
</evidence>
<organism evidence="1 2">
    <name type="scientific">Streptomyces zagrosensis</name>
    <dbReference type="NCBI Taxonomy" id="1042984"/>
    <lineage>
        <taxon>Bacteria</taxon>
        <taxon>Bacillati</taxon>
        <taxon>Actinomycetota</taxon>
        <taxon>Actinomycetes</taxon>
        <taxon>Kitasatosporales</taxon>
        <taxon>Streptomycetaceae</taxon>
        <taxon>Streptomyces</taxon>
    </lineage>
</organism>
<proteinExistence type="predicted"/>
<evidence type="ECO:0000313" key="1">
    <source>
        <dbReference type="EMBL" id="MBB5934537.1"/>
    </source>
</evidence>
<comment type="caution">
    <text evidence="1">The sequence shown here is derived from an EMBL/GenBank/DDBJ whole genome shotgun (WGS) entry which is preliminary data.</text>
</comment>
<name>A0A7W9Q8K9_9ACTN</name>
<sequence length="60" mass="6677">MRAYFAVVSPSSVDEMQEGDVHALARLEALHEHISSSNADAPRKAVLLHAVCELMEHWYG</sequence>
<dbReference type="AlphaFoldDB" id="A0A7W9Q8K9"/>
<accession>A0A7W9Q8K9</accession>
<protein>
    <submittedName>
        <fullName evidence="1">Uncharacterized protein</fullName>
    </submittedName>
</protein>
<keyword evidence="2" id="KW-1185">Reference proteome</keyword>
<gene>
    <name evidence="1" type="ORF">FHS42_001584</name>
</gene>
<reference evidence="1 2" key="1">
    <citation type="submission" date="2020-08" db="EMBL/GenBank/DDBJ databases">
        <title>Genomic Encyclopedia of Type Strains, Phase III (KMG-III): the genomes of soil and plant-associated and newly described type strains.</title>
        <authorList>
            <person name="Whitman W."/>
        </authorList>
    </citation>
    <scope>NUCLEOTIDE SEQUENCE [LARGE SCALE GENOMIC DNA]</scope>
    <source>
        <strain evidence="1 2">CECT 8305</strain>
    </source>
</reference>